<accession>A0ABW0Z5Y4</accession>
<dbReference type="InterPro" id="IPR000026">
    <property type="entry name" value="N1-like"/>
</dbReference>
<keyword evidence="1" id="KW-0540">Nuclease</keyword>
<name>A0ABW0Z5Y4_9ACTN</name>
<dbReference type="Gene3D" id="3.10.450.30">
    <property type="entry name" value="Microbial ribonucleases"/>
    <property type="match status" value="1"/>
</dbReference>
<proteinExistence type="predicted"/>
<gene>
    <name evidence="4" type="ORF">ACFP1Z_19850</name>
</gene>
<sequence>MPRTSSARTPGRRPAGRALRTLTALLAALPLLLLPACSSGGHKTERPAAGSSGSTAAPAPGATSGAAAAATPPWAKGMKTVSRSKLPAEARHTLDLIDKGGPFPYDKDGTVFGNYENRLPKQRRGYYHEYTVPTPGARNRGAQRIITGDHSERYYTSDHYETFEAVVQP</sequence>
<evidence type="ECO:0000313" key="5">
    <source>
        <dbReference type="Proteomes" id="UP001596083"/>
    </source>
</evidence>
<dbReference type="EMBL" id="JBHSPB010000012">
    <property type="protein sequence ID" value="MFC5722424.1"/>
    <property type="molecule type" value="Genomic_DNA"/>
</dbReference>
<keyword evidence="5" id="KW-1185">Reference proteome</keyword>
<dbReference type="InterPro" id="IPR016191">
    <property type="entry name" value="Ribonuclease/ribotoxin"/>
</dbReference>
<evidence type="ECO:0000256" key="1">
    <source>
        <dbReference type="ARBA" id="ARBA00022722"/>
    </source>
</evidence>
<organism evidence="4 5">
    <name type="scientific">Streptomyces gamaensis</name>
    <dbReference type="NCBI Taxonomy" id="1763542"/>
    <lineage>
        <taxon>Bacteria</taxon>
        <taxon>Bacillati</taxon>
        <taxon>Actinomycetota</taxon>
        <taxon>Actinomycetes</taxon>
        <taxon>Kitasatosporales</taxon>
        <taxon>Streptomycetaceae</taxon>
        <taxon>Streptomyces</taxon>
    </lineage>
</organism>
<feature type="region of interest" description="Disordered" evidence="3">
    <location>
        <begin position="41"/>
        <end position="83"/>
    </location>
</feature>
<evidence type="ECO:0000256" key="3">
    <source>
        <dbReference type="SAM" id="MobiDB-lite"/>
    </source>
</evidence>
<reference evidence="5" key="1">
    <citation type="journal article" date="2019" name="Int. J. Syst. Evol. Microbiol.">
        <title>The Global Catalogue of Microorganisms (GCM) 10K type strain sequencing project: providing services to taxonomists for standard genome sequencing and annotation.</title>
        <authorList>
            <consortium name="The Broad Institute Genomics Platform"/>
            <consortium name="The Broad Institute Genome Sequencing Center for Infectious Disease"/>
            <person name="Wu L."/>
            <person name="Ma J."/>
        </authorList>
    </citation>
    <scope>NUCLEOTIDE SEQUENCE [LARGE SCALE GENOMIC DNA]</scope>
    <source>
        <strain evidence="5">CGMCC 4.7304</strain>
    </source>
</reference>
<protein>
    <submittedName>
        <fullName evidence="4">Ribonuclease domain-containing protein</fullName>
    </submittedName>
</protein>
<evidence type="ECO:0000313" key="4">
    <source>
        <dbReference type="EMBL" id="MFC5722424.1"/>
    </source>
</evidence>
<dbReference type="Proteomes" id="UP001596083">
    <property type="component" value="Unassembled WGS sequence"/>
</dbReference>
<comment type="caution">
    <text evidence="4">The sequence shown here is derived from an EMBL/GenBank/DDBJ whole genome shotgun (WGS) entry which is preliminary data.</text>
</comment>
<evidence type="ECO:0000256" key="2">
    <source>
        <dbReference type="ARBA" id="ARBA00022801"/>
    </source>
</evidence>
<keyword evidence="2" id="KW-0378">Hydrolase</keyword>
<dbReference type="Pfam" id="PF00545">
    <property type="entry name" value="Ribonuclease"/>
    <property type="match status" value="1"/>
</dbReference>
<dbReference type="RefSeq" id="WP_390318282.1">
    <property type="nucleotide sequence ID" value="NZ_JBHSPB010000012.1"/>
</dbReference>
<feature type="compositionally biased region" description="Low complexity" evidence="3">
    <location>
        <begin position="47"/>
        <end position="73"/>
    </location>
</feature>
<dbReference type="SUPFAM" id="SSF53933">
    <property type="entry name" value="Microbial ribonucleases"/>
    <property type="match status" value="1"/>
</dbReference>